<name>A0A1S7UQX2_ROSNE</name>
<dbReference type="InterPro" id="IPR050087">
    <property type="entry name" value="AON_synthase_class-II"/>
</dbReference>
<organism evidence="6">
    <name type="scientific">Rosellinia necatrix</name>
    <name type="common">White root-rot fungus</name>
    <dbReference type="NCBI Taxonomy" id="77044"/>
    <lineage>
        <taxon>Eukaryota</taxon>
        <taxon>Fungi</taxon>
        <taxon>Dikarya</taxon>
        <taxon>Ascomycota</taxon>
        <taxon>Pezizomycotina</taxon>
        <taxon>Sordariomycetes</taxon>
        <taxon>Xylariomycetidae</taxon>
        <taxon>Xylariales</taxon>
        <taxon>Xylariaceae</taxon>
        <taxon>Rosellinia</taxon>
    </lineage>
</organism>
<dbReference type="InterPro" id="IPR015421">
    <property type="entry name" value="PyrdxlP-dep_Trfase_major"/>
</dbReference>
<evidence type="ECO:0000256" key="4">
    <source>
        <dbReference type="ARBA" id="ARBA00022898"/>
    </source>
</evidence>
<keyword evidence="7" id="KW-1185">Reference proteome</keyword>
<feature type="domain" description="Aminotransferase class I/classII large" evidence="5">
    <location>
        <begin position="36"/>
        <end position="437"/>
    </location>
</feature>
<evidence type="ECO:0000256" key="1">
    <source>
        <dbReference type="ARBA" id="ARBA00001933"/>
    </source>
</evidence>
<evidence type="ECO:0000256" key="2">
    <source>
        <dbReference type="ARBA" id="ARBA00010008"/>
    </source>
</evidence>
<evidence type="ECO:0000259" key="5">
    <source>
        <dbReference type="Pfam" id="PF00155"/>
    </source>
</evidence>
<evidence type="ECO:0000313" key="6">
    <source>
        <dbReference type="EMBL" id="GAP84458.2"/>
    </source>
</evidence>
<dbReference type="GO" id="GO:0016740">
    <property type="term" value="F:transferase activity"/>
    <property type="evidence" value="ECO:0007669"/>
    <property type="project" value="UniProtKB-KW"/>
</dbReference>
<dbReference type="GO" id="GO:0009102">
    <property type="term" value="P:biotin biosynthetic process"/>
    <property type="evidence" value="ECO:0007669"/>
    <property type="project" value="TreeGrafter"/>
</dbReference>
<comment type="similarity">
    <text evidence="2">Belongs to the class-II pyridoxal-phosphate-dependent aminotransferase family. BioF subfamily.</text>
</comment>
<dbReference type="STRING" id="77044.A0A1S7UQX2"/>
<evidence type="ECO:0000256" key="3">
    <source>
        <dbReference type="ARBA" id="ARBA00022679"/>
    </source>
</evidence>
<accession>A0A1S7UQX2</accession>
<dbReference type="AlphaFoldDB" id="A0A1S7UQX2"/>
<keyword evidence="3" id="KW-0808">Transferase</keyword>
<dbReference type="GO" id="GO:0030170">
    <property type="term" value="F:pyridoxal phosphate binding"/>
    <property type="evidence" value="ECO:0007669"/>
    <property type="project" value="InterPro"/>
</dbReference>
<keyword evidence="4" id="KW-0663">Pyridoxal phosphate</keyword>
<dbReference type="PANTHER" id="PTHR13693:SF77">
    <property type="entry name" value="8-AMINO-7-OXONONANOATE SYNTHASE"/>
    <property type="match status" value="1"/>
</dbReference>
<dbReference type="EMBL" id="DF977452">
    <property type="protein sequence ID" value="GAP84458.2"/>
    <property type="molecule type" value="Genomic_DNA"/>
</dbReference>
<dbReference type="Proteomes" id="UP000054516">
    <property type="component" value="Unassembled WGS sequence"/>
</dbReference>
<dbReference type="Gene3D" id="3.40.640.10">
    <property type="entry name" value="Type I PLP-dependent aspartate aminotransferase-like (Major domain)"/>
    <property type="match status" value="1"/>
</dbReference>
<dbReference type="InterPro" id="IPR004839">
    <property type="entry name" value="Aminotransferase_I/II_large"/>
</dbReference>
<dbReference type="Gene3D" id="3.90.1150.10">
    <property type="entry name" value="Aspartate Aminotransferase, domain 1"/>
    <property type="match status" value="1"/>
</dbReference>
<dbReference type="SUPFAM" id="SSF53383">
    <property type="entry name" value="PLP-dependent transferases"/>
    <property type="match status" value="1"/>
</dbReference>
<reference evidence="6" key="1">
    <citation type="submission" date="2016-03" db="EMBL/GenBank/DDBJ databases">
        <title>Draft genome sequence of Rosellinia necatrix.</title>
        <authorList>
            <person name="Kanematsu S."/>
        </authorList>
    </citation>
    <scope>NUCLEOTIDE SEQUENCE [LARGE SCALE GENOMIC DNA]</scope>
    <source>
        <strain evidence="6">W97</strain>
    </source>
</reference>
<dbReference type="PANTHER" id="PTHR13693">
    <property type="entry name" value="CLASS II AMINOTRANSFERASE/8-AMINO-7-OXONONANOATE SYNTHASE"/>
    <property type="match status" value="1"/>
</dbReference>
<proteinExistence type="inferred from homology"/>
<dbReference type="InterPro" id="IPR015422">
    <property type="entry name" value="PyrdxlP-dep_Trfase_small"/>
</dbReference>
<evidence type="ECO:0000313" key="7">
    <source>
        <dbReference type="Proteomes" id="UP000054516"/>
    </source>
</evidence>
<dbReference type="OrthoDB" id="2382073at2759"/>
<dbReference type="OMA" id="GTHEYCD"/>
<sequence>MVPIVQHGSLESTLHRRLARRASQGRLRYLEIPRSNLVDFSSNDYLSLSQDSVIRNALISHLNNADEGLSAAPLNRRVIGSGGSRLLDGNSAFVEHLERKVSGFHGSEAALLFNSAYDANVGLISCVPEAEDIIVYDNLIHASIHDGMRLSRATQKIPFTHSSIVQPNAGQSVVQENDGIDTTASRGRPQSLEFTLKQLIHHNQRVRSGISNVFICVEALYSMDGDMAQLQYICDLVESLLPKGNGYIIVDEAHSIGLLGDRGQGLVSELALEDRVWARVVGFGKAMGCAGGAVLCSSIARLYLINYARTLIYTTAMSFPSLASISAAYDYMIIEPAEQRRQQLRTLIQRCHVQLRSLHERLRPATDILRLPGNASSSPIIPLFTKYSSSLAQHCQASGFMIRPIVAPTVPKGEERVRICLHAGNTIQQIDGLCQAIESWLNDIENRRGAKKDDRGSSNQTLVEMVKARL</sequence>
<gene>
    <name evidence="6" type="ORF">SAMD00023353_0702860</name>
</gene>
<protein>
    <submittedName>
        <fullName evidence="6">Putative 8-amino-7-oxononanoate synthase</fullName>
    </submittedName>
</protein>
<dbReference type="InterPro" id="IPR015424">
    <property type="entry name" value="PyrdxlP-dep_Trfase"/>
</dbReference>
<dbReference type="Pfam" id="PF00155">
    <property type="entry name" value="Aminotran_1_2"/>
    <property type="match status" value="1"/>
</dbReference>
<comment type="cofactor">
    <cofactor evidence="1">
        <name>pyridoxal 5'-phosphate</name>
        <dbReference type="ChEBI" id="CHEBI:597326"/>
    </cofactor>
</comment>